<sequence>MSRILVLKSSILGDFSQSSKLADYLTAEWRKTHPSDKITVRDLAAEPLPVLDGEIVGGFGAGDDANERQKGIRALSDTLIAELKSHDILVIAAPMYNFNISTQLKTYIDLIARAGETFRYTEAGAEGLVTGKKAIIVSSRGGIYEGSANDFVTPYLKLFLGFIGVKDVEVVLAEGLAMSDHAAQSVEKAKAAIAALAGTRAAKAVAAEAANDPAQAARDADSKEAPTGFLQRLLAKLFG</sequence>
<comment type="catalytic activity">
    <reaction evidence="5">
        <text>N,N-dimethyl-1,4-phenylenediamine + anthranilate + 2 NAD(+) = 2-(4-dimethylaminophenyl)diazenylbenzoate + 2 NADH + 2 H(+)</text>
        <dbReference type="Rhea" id="RHEA:55872"/>
        <dbReference type="ChEBI" id="CHEBI:15378"/>
        <dbReference type="ChEBI" id="CHEBI:15783"/>
        <dbReference type="ChEBI" id="CHEBI:16567"/>
        <dbReference type="ChEBI" id="CHEBI:57540"/>
        <dbReference type="ChEBI" id="CHEBI:57945"/>
        <dbReference type="ChEBI" id="CHEBI:71579"/>
        <dbReference type="EC" id="1.7.1.17"/>
    </reaction>
    <physiologicalReaction direction="right-to-left" evidence="5">
        <dbReference type="Rhea" id="RHEA:55874"/>
    </physiologicalReaction>
</comment>
<dbReference type="Proteomes" id="UP000036196">
    <property type="component" value="Unassembled WGS sequence"/>
</dbReference>
<feature type="binding site" evidence="6">
    <location>
        <begin position="16"/>
        <end position="18"/>
    </location>
    <ligand>
        <name>FMN</name>
        <dbReference type="ChEBI" id="CHEBI:58210"/>
    </ligand>
</feature>
<dbReference type="PANTHER" id="PTHR43741:SF2">
    <property type="entry name" value="FMN-DEPENDENT NADH:QUINONE OXIDOREDUCTASE"/>
    <property type="match status" value="1"/>
</dbReference>
<dbReference type="EMBL" id="LDZF01000004">
    <property type="protein sequence ID" value="KMK15354.1"/>
    <property type="molecule type" value="Genomic_DNA"/>
</dbReference>
<dbReference type="SUPFAM" id="SSF52218">
    <property type="entry name" value="Flavoproteins"/>
    <property type="match status" value="1"/>
</dbReference>
<dbReference type="Gene3D" id="3.40.50.360">
    <property type="match status" value="1"/>
</dbReference>
<evidence type="ECO:0000256" key="3">
    <source>
        <dbReference type="ARBA" id="ARBA00023002"/>
    </source>
</evidence>
<comment type="function">
    <text evidence="6">Also exhibits azoreductase activity. Catalyzes the reductive cleavage of the azo bond in aromatic azo compounds to the corresponding amines.</text>
</comment>
<dbReference type="InterPro" id="IPR023048">
    <property type="entry name" value="NADH:quinone_OxRdtase_FMN_depd"/>
</dbReference>
<keyword evidence="3 6" id="KW-0560">Oxidoreductase</keyword>
<evidence type="ECO:0000256" key="1">
    <source>
        <dbReference type="ARBA" id="ARBA00022630"/>
    </source>
</evidence>
<feature type="binding site" evidence="6">
    <location>
        <begin position="95"/>
        <end position="98"/>
    </location>
    <ligand>
        <name>FMN</name>
        <dbReference type="ChEBI" id="CHEBI:58210"/>
    </ligand>
</feature>
<dbReference type="EC" id="1.6.5.-" evidence="6"/>
<keyword evidence="2 6" id="KW-0288">FMN</keyword>
<feature type="domain" description="Flavodoxin-like fold" evidence="7">
    <location>
        <begin position="3"/>
        <end position="195"/>
    </location>
</feature>
<dbReference type="Pfam" id="PF02525">
    <property type="entry name" value="Flavodoxin_2"/>
    <property type="match status" value="1"/>
</dbReference>
<comment type="function">
    <text evidence="6">Quinone reductase that provides resistance to thiol-specific stress caused by electrophilic quinones.</text>
</comment>
<protein>
    <recommendedName>
        <fullName evidence="6">FMN dependent NADH:quinone oxidoreductase</fullName>
        <ecNumber evidence="6">1.6.5.-</ecNumber>
    </recommendedName>
    <alternativeName>
        <fullName evidence="6">Azo-dye reductase</fullName>
    </alternativeName>
    <alternativeName>
        <fullName evidence="6">FMN-dependent NADH-azo compound oxidoreductase</fullName>
    </alternativeName>
    <alternativeName>
        <fullName evidence="6">FMN-dependent NADH-azoreductase</fullName>
        <ecNumber evidence="6">1.7.1.17</ecNumber>
    </alternativeName>
</protein>
<dbReference type="InterPro" id="IPR029039">
    <property type="entry name" value="Flavoprotein-like_sf"/>
</dbReference>
<dbReference type="EC" id="1.7.1.17" evidence="6"/>
<organism evidence="8 9">
    <name type="scientific">Pluralibacter gergoviae</name>
    <name type="common">Enterobacter gergoviae</name>
    <dbReference type="NCBI Taxonomy" id="61647"/>
    <lineage>
        <taxon>Bacteria</taxon>
        <taxon>Pseudomonadati</taxon>
        <taxon>Pseudomonadota</taxon>
        <taxon>Gammaproteobacteria</taxon>
        <taxon>Enterobacterales</taxon>
        <taxon>Enterobacteriaceae</taxon>
        <taxon>Pluralibacter</taxon>
    </lineage>
</organism>
<evidence type="ECO:0000256" key="6">
    <source>
        <dbReference type="HAMAP-Rule" id="MF_01216"/>
    </source>
</evidence>
<dbReference type="PANTHER" id="PTHR43741">
    <property type="entry name" value="FMN-DEPENDENT NADH-AZOREDUCTASE 1"/>
    <property type="match status" value="1"/>
</dbReference>
<dbReference type="GO" id="GO:0009055">
    <property type="term" value="F:electron transfer activity"/>
    <property type="evidence" value="ECO:0007669"/>
    <property type="project" value="UniProtKB-UniRule"/>
</dbReference>
<evidence type="ECO:0000256" key="5">
    <source>
        <dbReference type="ARBA" id="ARBA00048542"/>
    </source>
</evidence>
<keyword evidence="1 6" id="KW-0285">Flavoprotein</keyword>
<reference evidence="8 9" key="1">
    <citation type="submission" date="2015-05" db="EMBL/GenBank/DDBJ databases">
        <title>Genome sequences of Pluralibacter gergoviae.</title>
        <authorList>
            <person name="Greninger A.L."/>
            <person name="Miller S."/>
        </authorList>
    </citation>
    <scope>NUCLEOTIDE SEQUENCE [LARGE SCALE GENOMIC DNA]</scope>
    <source>
        <strain evidence="8 9">JS81F13</strain>
    </source>
</reference>
<dbReference type="STRING" id="61647.LG71_09575"/>
<dbReference type="eggNOG" id="COG1182">
    <property type="taxonomic scope" value="Bacteria"/>
</dbReference>
<feature type="binding site" evidence="6">
    <location>
        <begin position="139"/>
        <end position="142"/>
    </location>
    <ligand>
        <name>FMN</name>
        <dbReference type="ChEBI" id="CHEBI:58210"/>
    </ligand>
</feature>
<accession>A0A0J5M4T0</accession>
<dbReference type="HAMAP" id="MF_01216">
    <property type="entry name" value="Azoreductase_type1"/>
    <property type="match status" value="1"/>
</dbReference>
<evidence type="ECO:0000313" key="8">
    <source>
        <dbReference type="EMBL" id="KMK15354.1"/>
    </source>
</evidence>
<gene>
    <name evidence="6" type="primary">azoR</name>
    <name evidence="8" type="ORF">ABW06_05085</name>
</gene>
<evidence type="ECO:0000313" key="9">
    <source>
        <dbReference type="Proteomes" id="UP000036196"/>
    </source>
</evidence>
<dbReference type="PATRIC" id="fig|61647.15.peg.3861"/>
<dbReference type="GO" id="GO:0010181">
    <property type="term" value="F:FMN binding"/>
    <property type="evidence" value="ECO:0007669"/>
    <property type="project" value="UniProtKB-UniRule"/>
</dbReference>
<dbReference type="InterPro" id="IPR003680">
    <property type="entry name" value="Flavodoxin_fold"/>
</dbReference>
<dbReference type="GO" id="GO:0016652">
    <property type="term" value="F:oxidoreductase activity, acting on NAD(P)H as acceptor"/>
    <property type="evidence" value="ECO:0007669"/>
    <property type="project" value="UniProtKB-UniRule"/>
</dbReference>
<comment type="subunit">
    <text evidence="6">Homodimer.</text>
</comment>
<keyword evidence="9" id="KW-1185">Reference proteome</keyword>
<comment type="caution">
    <text evidence="8">The sequence shown here is derived from an EMBL/GenBank/DDBJ whole genome shotgun (WGS) entry which is preliminary data.</text>
</comment>
<evidence type="ECO:0000259" key="7">
    <source>
        <dbReference type="Pfam" id="PF02525"/>
    </source>
</evidence>
<comment type="similarity">
    <text evidence="6">Belongs to the azoreductase type 1 family.</text>
</comment>
<dbReference type="GO" id="GO:0016655">
    <property type="term" value="F:oxidoreductase activity, acting on NAD(P)H, quinone or similar compound as acceptor"/>
    <property type="evidence" value="ECO:0007669"/>
    <property type="project" value="InterPro"/>
</dbReference>
<name>A0A0J5M4T0_PLUGE</name>
<evidence type="ECO:0000256" key="2">
    <source>
        <dbReference type="ARBA" id="ARBA00022643"/>
    </source>
</evidence>
<feature type="binding site" evidence="6">
    <location>
        <position position="10"/>
    </location>
    <ligand>
        <name>FMN</name>
        <dbReference type="ChEBI" id="CHEBI:58210"/>
    </ligand>
</feature>
<comment type="catalytic activity">
    <reaction evidence="6">
        <text>2 a quinone + NADH + H(+) = 2 a 1,4-benzosemiquinone + NAD(+)</text>
        <dbReference type="Rhea" id="RHEA:65952"/>
        <dbReference type="ChEBI" id="CHEBI:15378"/>
        <dbReference type="ChEBI" id="CHEBI:57540"/>
        <dbReference type="ChEBI" id="CHEBI:57945"/>
        <dbReference type="ChEBI" id="CHEBI:132124"/>
        <dbReference type="ChEBI" id="CHEBI:134225"/>
    </reaction>
</comment>
<dbReference type="AlphaFoldDB" id="A0A0J5M4T0"/>
<comment type="cofactor">
    <cofactor evidence="6">
        <name>FMN</name>
        <dbReference type="ChEBI" id="CHEBI:58210"/>
    </cofactor>
    <text evidence="6">Binds 1 FMN per subunit.</text>
</comment>
<evidence type="ECO:0000256" key="4">
    <source>
        <dbReference type="ARBA" id="ARBA00023027"/>
    </source>
</evidence>
<proteinExistence type="inferred from homology"/>
<dbReference type="InterPro" id="IPR050104">
    <property type="entry name" value="FMN-dep_NADH:Q_OxRdtase_AzoR1"/>
</dbReference>
<keyword evidence="4 6" id="KW-0520">NAD</keyword>